<dbReference type="InterPro" id="IPR002549">
    <property type="entry name" value="AI-2E-like"/>
</dbReference>
<evidence type="ECO:0000313" key="10">
    <source>
        <dbReference type="EMBL" id="MBE7939793.1"/>
    </source>
</evidence>
<evidence type="ECO:0000256" key="5">
    <source>
        <dbReference type="ARBA" id="ARBA00022692"/>
    </source>
</evidence>
<accession>A0ABR9SBS2</accession>
<evidence type="ECO:0000256" key="6">
    <source>
        <dbReference type="ARBA" id="ARBA00022989"/>
    </source>
</evidence>
<organism evidence="10 11">
    <name type="scientific">Ramlibacter aquaticus</name>
    <dbReference type="NCBI Taxonomy" id="2780094"/>
    <lineage>
        <taxon>Bacteria</taxon>
        <taxon>Pseudomonadati</taxon>
        <taxon>Pseudomonadota</taxon>
        <taxon>Betaproteobacteria</taxon>
        <taxon>Burkholderiales</taxon>
        <taxon>Comamonadaceae</taxon>
        <taxon>Ramlibacter</taxon>
    </lineage>
</organism>
<proteinExistence type="inferred from homology"/>
<keyword evidence="3" id="KW-0813">Transport</keyword>
<feature type="transmembrane region" description="Helical" evidence="9">
    <location>
        <begin position="262"/>
        <end position="284"/>
    </location>
</feature>
<keyword evidence="6 9" id="KW-1133">Transmembrane helix</keyword>
<reference evidence="10 11" key="1">
    <citation type="submission" date="2020-10" db="EMBL/GenBank/DDBJ databases">
        <title>Draft genome of Ramlibacter aquaticus LMG 30558.</title>
        <authorList>
            <person name="Props R."/>
        </authorList>
    </citation>
    <scope>NUCLEOTIDE SEQUENCE [LARGE SCALE GENOMIC DNA]</scope>
    <source>
        <strain evidence="10 11">LMG 30558</strain>
    </source>
</reference>
<evidence type="ECO:0000313" key="11">
    <source>
        <dbReference type="Proteomes" id="UP000715965"/>
    </source>
</evidence>
<evidence type="ECO:0000256" key="9">
    <source>
        <dbReference type="SAM" id="Phobius"/>
    </source>
</evidence>
<dbReference type="EMBL" id="JADDOJ010000011">
    <property type="protein sequence ID" value="MBE7939793.1"/>
    <property type="molecule type" value="Genomic_DNA"/>
</dbReference>
<comment type="caution">
    <text evidence="10">The sequence shown here is derived from an EMBL/GenBank/DDBJ whole genome shotgun (WGS) entry which is preliminary data.</text>
</comment>
<evidence type="ECO:0000256" key="1">
    <source>
        <dbReference type="ARBA" id="ARBA00004651"/>
    </source>
</evidence>
<keyword evidence="7 9" id="KW-0472">Membrane</keyword>
<feature type="transmembrane region" description="Helical" evidence="9">
    <location>
        <begin position="304"/>
        <end position="322"/>
    </location>
</feature>
<dbReference type="Pfam" id="PF01594">
    <property type="entry name" value="AI-2E_transport"/>
    <property type="match status" value="1"/>
</dbReference>
<name>A0ABR9SBS2_9BURK</name>
<dbReference type="Proteomes" id="UP000715965">
    <property type="component" value="Unassembled WGS sequence"/>
</dbReference>
<feature type="transmembrane region" description="Helical" evidence="9">
    <location>
        <begin position="49"/>
        <end position="68"/>
    </location>
</feature>
<sequence length="407" mass="43274">MNHEHIAQPHSDTPTAAPTPTPADPAPPAPSPLPADPDDPTHVLLHMPLRVRSATLAVLMVIMVVATLRWASAFFIPLMLGFMLSYALGPIVDALQRWRVPRALSAAVLILGLLGGAGTAAWSFSDDLNAFVDTLPNVASRLREALHKRGGQGATMDKVQKAATQLEQAAAEAGPNPGAARNVQRVVVEKPRFDIRDHLWSGTLGLASFAGQATVVTFLAYFLLLSGDTFRRKLVKVTGHTLSEKKITVQALDEITEQIQRYLLVQLVAGVIVGVATGLAFWALGLKHPGVWGVAGGVLNLIPYIGSGVVTAAAALAAFVQFGEVDHALYVAGASLLVHALVGNLLVPWLTSRASRMNPVAVFIGVLAWGWLWGVWGLLLGIPILMIVKAVCDRVDHLKPVGELLGD</sequence>
<feature type="compositionally biased region" description="Pro residues" evidence="8">
    <location>
        <begin position="17"/>
        <end position="35"/>
    </location>
</feature>
<gene>
    <name evidence="10" type="ORF">IM725_04290</name>
</gene>
<evidence type="ECO:0000256" key="3">
    <source>
        <dbReference type="ARBA" id="ARBA00022448"/>
    </source>
</evidence>
<feature type="transmembrane region" description="Helical" evidence="9">
    <location>
        <begin position="104"/>
        <end position="124"/>
    </location>
</feature>
<feature type="transmembrane region" description="Helical" evidence="9">
    <location>
        <begin position="74"/>
        <end position="92"/>
    </location>
</feature>
<dbReference type="PANTHER" id="PTHR21716:SF53">
    <property type="entry name" value="PERMEASE PERM-RELATED"/>
    <property type="match status" value="1"/>
</dbReference>
<dbReference type="PANTHER" id="PTHR21716">
    <property type="entry name" value="TRANSMEMBRANE PROTEIN"/>
    <property type="match status" value="1"/>
</dbReference>
<protein>
    <submittedName>
        <fullName evidence="10">AI-2E family transporter</fullName>
    </submittedName>
</protein>
<evidence type="ECO:0000256" key="7">
    <source>
        <dbReference type="ARBA" id="ARBA00023136"/>
    </source>
</evidence>
<keyword evidence="5 9" id="KW-0812">Transmembrane</keyword>
<feature type="transmembrane region" description="Helical" evidence="9">
    <location>
        <begin position="199"/>
        <end position="224"/>
    </location>
</feature>
<keyword evidence="4" id="KW-1003">Cell membrane</keyword>
<evidence type="ECO:0000256" key="4">
    <source>
        <dbReference type="ARBA" id="ARBA00022475"/>
    </source>
</evidence>
<dbReference type="RefSeq" id="WP_193779341.1">
    <property type="nucleotide sequence ID" value="NZ_JADDOJ010000011.1"/>
</dbReference>
<feature type="transmembrane region" description="Helical" evidence="9">
    <location>
        <begin position="329"/>
        <end position="350"/>
    </location>
</feature>
<evidence type="ECO:0000256" key="8">
    <source>
        <dbReference type="SAM" id="MobiDB-lite"/>
    </source>
</evidence>
<comment type="subcellular location">
    <subcellularLocation>
        <location evidence="1">Cell membrane</location>
        <topology evidence="1">Multi-pass membrane protein</topology>
    </subcellularLocation>
</comment>
<evidence type="ECO:0000256" key="2">
    <source>
        <dbReference type="ARBA" id="ARBA00009773"/>
    </source>
</evidence>
<comment type="similarity">
    <text evidence="2">Belongs to the autoinducer-2 exporter (AI-2E) (TC 2.A.86) family.</text>
</comment>
<feature type="region of interest" description="Disordered" evidence="8">
    <location>
        <begin position="1"/>
        <end position="38"/>
    </location>
</feature>
<keyword evidence="11" id="KW-1185">Reference proteome</keyword>
<feature type="transmembrane region" description="Helical" evidence="9">
    <location>
        <begin position="362"/>
        <end position="388"/>
    </location>
</feature>